<keyword evidence="3" id="KW-0143">Chaperone</keyword>
<protein>
    <submittedName>
        <fullName evidence="5">Hsp70 family protein</fullName>
    </submittedName>
</protein>
<dbReference type="Gene3D" id="3.90.640.10">
    <property type="entry name" value="Actin, Chain A, domain 4"/>
    <property type="match status" value="1"/>
</dbReference>
<gene>
    <name evidence="5" type="ORF">H6F99_11475</name>
</gene>
<reference evidence="5 6" key="1">
    <citation type="journal article" date="2020" name="ISME J.">
        <title>Comparative genomics reveals insights into cyanobacterial evolution and habitat adaptation.</title>
        <authorList>
            <person name="Chen M.Y."/>
            <person name="Teng W.K."/>
            <person name="Zhao L."/>
            <person name="Hu C.X."/>
            <person name="Zhou Y.K."/>
            <person name="Han B.P."/>
            <person name="Song L.R."/>
            <person name="Shu W.S."/>
        </authorList>
    </citation>
    <scope>NUCLEOTIDE SEQUENCE [LARGE SCALE GENOMIC DNA]</scope>
    <source>
        <strain evidence="5 6">FACHB-1040</strain>
    </source>
</reference>
<evidence type="ECO:0000313" key="5">
    <source>
        <dbReference type="EMBL" id="MBD2278890.1"/>
    </source>
</evidence>
<sequence length="411" mass="45997">MILGIDFGTCNTSAALMLDGTTRLIKEPLKHGYSFPSSIYLTEGGEVLVGQAAENNRMLDIRRYQREFKRDLGMNEPYQIGENSLFPQDLISAVLQKLKIEAEKIVAALGKGAIENVVITVPATYQQYKRSLMEKAAEVAGFSSVRLLEEPIAAAIYYSHHNQNKLQDGENILVYDLGGGTFDAVLIKYTAEGYRILSTPMGLEDSGGTNFDRLIYQDIKNRCSESLRQQLNNKDAWQTRATISKLCIDIKHQLSEAKEATIYIPIGGENYQLTRTAFNQMIAPAIDQTIEVCDKLIKSVGIDWQDISQVLLVGGSCRITYVQDAIEKRLRYPPLLIDEPELAVCQGAAIYGNNLNTKSESIKEEEKKQPEVKPNVETSPNYSCNSSEDTFGWFSTKNDSKNKNTNTNDWF</sequence>
<evidence type="ECO:0000256" key="4">
    <source>
        <dbReference type="SAM" id="MobiDB-lite"/>
    </source>
</evidence>
<dbReference type="RefSeq" id="WP_190383106.1">
    <property type="nucleotide sequence ID" value="NZ_JACJQT010000026.1"/>
</dbReference>
<name>A0ABR8BXU3_APHFL</name>
<proteinExistence type="predicted"/>
<dbReference type="InterPro" id="IPR043129">
    <property type="entry name" value="ATPase_NBD"/>
</dbReference>
<evidence type="ECO:0000313" key="6">
    <source>
        <dbReference type="Proteomes" id="UP000606721"/>
    </source>
</evidence>
<dbReference type="PANTHER" id="PTHR19375">
    <property type="entry name" value="HEAT SHOCK PROTEIN 70KDA"/>
    <property type="match status" value="1"/>
</dbReference>
<feature type="compositionally biased region" description="Basic and acidic residues" evidence="4">
    <location>
        <begin position="360"/>
        <end position="371"/>
    </location>
</feature>
<dbReference type="Proteomes" id="UP000606721">
    <property type="component" value="Unassembled WGS sequence"/>
</dbReference>
<evidence type="ECO:0000256" key="2">
    <source>
        <dbReference type="ARBA" id="ARBA00022840"/>
    </source>
</evidence>
<evidence type="ECO:0000256" key="1">
    <source>
        <dbReference type="ARBA" id="ARBA00022741"/>
    </source>
</evidence>
<dbReference type="Gene3D" id="3.30.420.40">
    <property type="match status" value="2"/>
</dbReference>
<dbReference type="PRINTS" id="PR00301">
    <property type="entry name" value="HEATSHOCK70"/>
</dbReference>
<dbReference type="EMBL" id="JACJQT010000026">
    <property type="protein sequence ID" value="MBD2278890.1"/>
    <property type="molecule type" value="Genomic_DNA"/>
</dbReference>
<dbReference type="Pfam" id="PF00012">
    <property type="entry name" value="HSP70"/>
    <property type="match status" value="1"/>
</dbReference>
<keyword evidence="6" id="KW-1185">Reference proteome</keyword>
<keyword evidence="2" id="KW-0067">ATP-binding</keyword>
<comment type="caution">
    <text evidence="5">The sequence shown here is derived from an EMBL/GenBank/DDBJ whole genome shotgun (WGS) entry which is preliminary data.</text>
</comment>
<dbReference type="InterPro" id="IPR013126">
    <property type="entry name" value="Hsp_70_fam"/>
</dbReference>
<keyword evidence="1" id="KW-0547">Nucleotide-binding</keyword>
<evidence type="ECO:0000256" key="3">
    <source>
        <dbReference type="ARBA" id="ARBA00023186"/>
    </source>
</evidence>
<organism evidence="5 6">
    <name type="scientific">Aphanizomenon flos-aquae FACHB-1040</name>
    <dbReference type="NCBI Taxonomy" id="2692887"/>
    <lineage>
        <taxon>Bacteria</taxon>
        <taxon>Bacillati</taxon>
        <taxon>Cyanobacteriota</taxon>
        <taxon>Cyanophyceae</taxon>
        <taxon>Nostocales</taxon>
        <taxon>Aphanizomenonaceae</taxon>
        <taxon>Aphanizomenon</taxon>
    </lineage>
</organism>
<feature type="compositionally biased region" description="Polar residues" evidence="4">
    <location>
        <begin position="378"/>
        <end position="389"/>
    </location>
</feature>
<dbReference type="SUPFAM" id="SSF53067">
    <property type="entry name" value="Actin-like ATPase domain"/>
    <property type="match status" value="2"/>
</dbReference>
<feature type="region of interest" description="Disordered" evidence="4">
    <location>
        <begin position="360"/>
        <end position="411"/>
    </location>
</feature>
<accession>A0ABR8BXU3</accession>